<dbReference type="InterPro" id="IPR016181">
    <property type="entry name" value="Acyl_CoA_acyltransferase"/>
</dbReference>
<dbReference type="CDD" id="cd04301">
    <property type="entry name" value="NAT_SF"/>
    <property type="match status" value="1"/>
</dbReference>
<reference evidence="4" key="1">
    <citation type="submission" date="2022-10" db="EMBL/GenBank/DDBJ databases">
        <title>The complete genomes of actinobacterial strains from the NBC collection.</title>
        <authorList>
            <person name="Joergensen T.S."/>
            <person name="Alvarez Arevalo M."/>
            <person name="Sterndorff E.B."/>
            <person name="Faurdal D."/>
            <person name="Vuksanovic O."/>
            <person name="Mourched A.-S."/>
            <person name="Charusanti P."/>
            <person name="Shaw S."/>
            <person name="Blin K."/>
            <person name="Weber T."/>
        </authorList>
    </citation>
    <scope>NUCLEOTIDE SEQUENCE</scope>
    <source>
        <strain evidence="4">NBC_01482</strain>
    </source>
</reference>
<keyword evidence="1" id="KW-0808">Transferase</keyword>
<name>A0ABZ1YVE1_9NOCA</name>
<dbReference type="Proteomes" id="UP001432062">
    <property type="component" value="Chromosome"/>
</dbReference>
<sequence length="169" mass="18349">MSSDIGDPLPTSTAPAAVLRIVVDDVSGPEVAALLTQHLAEMYDNSPEDSVHALDLDALRGPNVTFWSAWEDDELAGCGALKQLAPTHGEIKSMRTATDRTGRGIASALLHHVIAEARARNYQRLSLETGASDYFAPALRLYARHGFEICAPFADYVEDPHSVFMTRTL</sequence>
<gene>
    <name evidence="4" type="ORF">OG563_03115</name>
</gene>
<keyword evidence="5" id="KW-1185">Reference proteome</keyword>
<dbReference type="PANTHER" id="PTHR43877:SF5">
    <property type="entry name" value="BLL8307 PROTEIN"/>
    <property type="match status" value="1"/>
</dbReference>
<evidence type="ECO:0000313" key="4">
    <source>
        <dbReference type="EMBL" id="WUV47250.1"/>
    </source>
</evidence>
<dbReference type="EMBL" id="CP109441">
    <property type="protein sequence ID" value="WUV47250.1"/>
    <property type="molecule type" value="Genomic_DNA"/>
</dbReference>
<evidence type="ECO:0000256" key="1">
    <source>
        <dbReference type="ARBA" id="ARBA00022679"/>
    </source>
</evidence>
<dbReference type="PANTHER" id="PTHR43877">
    <property type="entry name" value="AMINOALKYLPHOSPHONATE N-ACETYLTRANSFERASE-RELATED-RELATED"/>
    <property type="match status" value="1"/>
</dbReference>
<accession>A0ABZ1YVE1</accession>
<keyword evidence="2" id="KW-0012">Acyltransferase</keyword>
<dbReference type="InterPro" id="IPR050832">
    <property type="entry name" value="Bact_Acetyltransf"/>
</dbReference>
<dbReference type="InterPro" id="IPR000182">
    <property type="entry name" value="GNAT_dom"/>
</dbReference>
<evidence type="ECO:0000313" key="5">
    <source>
        <dbReference type="Proteomes" id="UP001432062"/>
    </source>
</evidence>
<evidence type="ECO:0000259" key="3">
    <source>
        <dbReference type="PROSITE" id="PS51186"/>
    </source>
</evidence>
<organism evidence="4 5">
    <name type="scientific">Nocardia vinacea</name>
    <dbReference type="NCBI Taxonomy" id="96468"/>
    <lineage>
        <taxon>Bacteria</taxon>
        <taxon>Bacillati</taxon>
        <taxon>Actinomycetota</taxon>
        <taxon>Actinomycetes</taxon>
        <taxon>Mycobacteriales</taxon>
        <taxon>Nocardiaceae</taxon>
        <taxon>Nocardia</taxon>
    </lineage>
</organism>
<dbReference type="RefSeq" id="WP_327100184.1">
    <property type="nucleotide sequence ID" value="NZ_CP109149.1"/>
</dbReference>
<dbReference type="Pfam" id="PF00583">
    <property type="entry name" value="Acetyltransf_1"/>
    <property type="match status" value="1"/>
</dbReference>
<dbReference type="PROSITE" id="PS51186">
    <property type="entry name" value="GNAT"/>
    <property type="match status" value="1"/>
</dbReference>
<dbReference type="Gene3D" id="3.40.630.30">
    <property type="match status" value="1"/>
</dbReference>
<evidence type="ECO:0000256" key="2">
    <source>
        <dbReference type="ARBA" id="ARBA00023315"/>
    </source>
</evidence>
<proteinExistence type="predicted"/>
<dbReference type="SUPFAM" id="SSF55729">
    <property type="entry name" value="Acyl-CoA N-acyltransferases (Nat)"/>
    <property type="match status" value="1"/>
</dbReference>
<feature type="domain" description="N-acetyltransferase" evidence="3">
    <location>
        <begin position="29"/>
        <end position="169"/>
    </location>
</feature>
<protein>
    <submittedName>
        <fullName evidence="4">GNAT family N-acetyltransferase</fullName>
    </submittedName>
</protein>